<organism evidence="2 3">
    <name type="scientific">Actinoplanes derwentensis</name>
    <dbReference type="NCBI Taxonomy" id="113562"/>
    <lineage>
        <taxon>Bacteria</taxon>
        <taxon>Bacillati</taxon>
        <taxon>Actinomycetota</taxon>
        <taxon>Actinomycetes</taxon>
        <taxon>Micromonosporales</taxon>
        <taxon>Micromonosporaceae</taxon>
        <taxon>Actinoplanes</taxon>
    </lineage>
</organism>
<dbReference type="Proteomes" id="UP000198688">
    <property type="component" value="Chromosome I"/>
</dbReference>
<evidence type="ECO:0000313" key="3">
    <source>
        <dbReference type="Proteomes" id="UP000198688"/>
    </source>
</evidence>
<feature type="transmembrane region" description="Helical" evidence="1">
    <location>
        <begin position="90"/>
        <end position="110"/>
    </location>
</feature>
<evidence type="ECO:0000313" key="2">
    <source>
        <dbReference type="EMBL" id="SDT81087.1"/>
    </source>
</evidence>
<keyword evidence="1" id="KW-0472">Membrane</keyword>
<proteinExistence type="predicted"/>
<dbReference type="AlphaFoldDB" id="A0A1H2DER6"/>
<reference evidence="2 3" key="1">
    <citation type="submission" date="2016-10" db="EMBL/GenBank/DDBJ databases">
        <authorList>
            <person name="de Groot N.N."/>
        </authorList>
    </citation>
    <scope>NUCLEOTIDE SEQUENCE [LARGE SCALE GENOMIC DNA]</scope>
    <source>
        <strain evidence="2 3">DSM 43941</strain>
    </source>
</reference>
<accession>A0A1H2DER6</accession>
<dbReference type="EMBL" id="LT629758">
    <property type="protein sequence ID" value="SDT81087.1"/>
    <property type="molecule type" value="Genomic_DNA"/>
</dbReference>
<feature type="transmembrane region" description="Helical" evidence="1">
    <location>
        <begin position="26"/>
        <end position="44"/>
    </location>
</feature>
<gene>
    <name evidence="2" type="ORF">SAMN04489716_9489</name>
</gene>
<keyword evidence="3" id="KW-1185">Reference proteome</keyword>
<name>A0A1H2DER6_9ACTN</name>
<sequence>MAGWRWYLAVCAVGAVVHNLVPPGPAQAVIVSIVHFSGVAAIHLGVRRYRPATPPQDGMIGRWRLVSLAIAGLMAPLVLTIEWLPDDEQLDVPVVVGGSVLLFLLVMARLHGVVDLDGFKAPPTSRQP</sequence>
<dbReference type="RefSeq" id="WP_157752110.1">
    <property type="nucleotide sequence ID" value="NZ_BOMJ01000018.1"/>
</dbReference>
<keyword evidence="1" id="KW-1133">Transmembrane helix</keyword>
<dbReference type="STRING" id="113562.SAMN04489716_9489"/>
<keyword evidence="1" id="KW-0812">Transmembrane</keyword>
<feature type="transmembrane region" description="Helical" evidence="1">
    <location>
        <begin position="65"/>
        <end position="84"/>
    </location>
</feature>
<evidence type="ECO:0000256" key="1">
    <source>
        <dbReference type="SAM" id="Phobius"/>
    </source>
</evidence>
<protein>
    <submittedName>
        <fullName evidence="2">Uncharacterized protein</fullName>
    </submittedName>
</protein>